<evidence type="ECO:0000313" key="3">
    <source>
        <dbReference type="Proteomes" id="UP000009049"/>
    </source>
</evidence>
<dbReference type="EMBL" id="CP001712">
    <property type="protein sequence ID" value="EAR14171.1"/>
    <property type="molecule type" value="Genomic_DNA"/>
</dbReference>
<name>A4CQ86_ROBBH</name>
<organism evidence="2 3">
    <name type="scientific">Robiginitalea biformata (strain ATCC BAA-864 / DSM 15991 / KCTC 12146 / HTCC2501)</name>
    <dbReference type="NCBI Taxonomy" id="313596"/>
    <lineage>
        <taxon>Bacteria</taxon>
        <taxon>Pseudomonadati</taxon>
        <taxon>Bacteroidota</taxon>
        <taxon>Flavobacteriia</taxon>
        <taxon>Flavobacteriales</taxon>
        <taxon>Flavobacteriaceae</taxon>
        <taxon>Robiginitalea</taxon>
    </lineage>
</organism>
<sequence>MGNLRKNTKKHRIAGTGACPIYPGRH</sequence>
<feature type="region of interest" description="Disordered" evidence="1">
    <location>
        <begin position="1"/>
        <end position="26"/>
    </location>
</feature>
<feature type="compositionally biased region" description="Basic residues" evidence="1">
    <location>
        <begin position="1"/>
        <end position="13"/>
    </location>
</feature>
<dbReference type="Proteomes" id="UP000009049">
    <property type="component" value="Chromosome"/>
</dbReference>
<reference evidence="2 3" key="1">
    <citation type="journal article" date="2009" name="J. Bacteriol.">
        <title>Complete genome sequence of Robiginitalea biformata HTCC2501.</title>
        <authorList>
            <person name="Oh H.M."/>
            <person name="Giovannoni S.J."/>
            <person name="Lee K."/>
            <person name="Ferriera S."/>
            <person name="Johnson J."/>
            <person name="Cho J.C."/>
        </authorList>
    </citation>
    <scope>NUCLEOTIDE SEQUENCE [LARGE SCALE GENOMIC DNA]</scope>
    <source>
        <strain evidence="3">ATCC BAA-864 / HTCC2501 / KCTC 12146</strain>
    </source>
</reference>
<accession>A4CQ86</accession>
<evidence type="ECO:0000313" key="2">
    <source>
        <dbReference type="EMBL" id="EAR14171.1"/>
    </source>
</evidence>
<dbReference type="AlphaFoldDB" id="A4CQ86"/>
<keyword evidence="3" id="KW-1185">Reference proteome</keyword>
<protein>
    <submittedName>
        <fullName evidence="2">Uncharacterized protein</fullName>
    </submittedName>
</protein>
<proteinExistence type="predicted"/>
<gene>
    <name evidence="2" type="ordered locus">RB2501_02055</name>
</gene>
<dbReference type="KEGG" id="rbi:RB2501_02055"/>
<dbReference type="HOGENOM" id="CLU_3417009_0_0_10"/>
<dbReference type="STRING" id="313596.RB2501_02055"/>
<evidence type="ECO:0000256" key="1">
    <source>
        <dbReference type="SAM" id="MobiDB-lite"/>
    </source>
</evidence>